<keyword evidence="3" id="KW-1185">Reference proteome</keyword>
<dbReference type="InterPro" id="IPR039367">
    <property type="entry name" value="Och1-like"/>
</dbReference>
<sequence>MGLIRFTSLLFTYVSSRRLTFLALVIAVWLLCSRLPGLDLYANQQVVRDHGRGENGGRFLYVSPFRHNPDLEYERKLANALQELEHTVLDQQGGNNVAEDRIWQIAKDDSQRGPDSAYLQERNPGWGYTLMSDAKASKFVAETFSAVPEIAQIYESYPYHVLRADLLRYLLLYYHGGFYADMDIYPARPINECPALQSIPKLSMDASIDSANVSLVVGVELDEPYASPQTMSYWRWTRSYGLIQYTMYAPRRFSPLLREIIVRCLSHTRQYYRQHSGFLNRFSYDKNAILGITGPDVLTDAILDALSASLPGSHPFVQKSVGMDQDTGDLVAPAGKMERRVTWAPFHDLHEPLCVDASEAVPETPMGGLCVVPISVWGNGQRHSKAEGFNSPHACLNHRFGGSWKKGWRERLFG</sequence>
<reference evidence="3" key="1">
    <citation type="journal article" date="2017" name="Genome Biol.">
        <title>Comparative genomics reveals high biological diversity and specific adaptations in the industrially and medically important fungal genus Aspergillus.</title>
        <authorList>
            <person name="de Vries R.P."/>
            <person name="Riley R."/>
            <person name="Wiebenga A."/>
            <person name="Aguilar-Osorio G."/>
            <person name="Amillis S."/>
            <person name="Uchima C.A."/>
            <person name="Anderluh G."/>
            <person name="Asadollahi M."/>
            <person name="Askin M."/>
            <person name="Barry K."/>
            <person name="Battaglia E."/>
            <person name="Bayram O."/>
            <person name="Benocci T."/>
            <person name="Braus-Stromeyer S.A."/>
            <person name="Caldana C."/>
            <person name="Canovas D."/>
            <person name="Cerqueira G.C."/>
            <person name="Chen F."/>
            <person name="Chen W."/>
            <person name="Choi C."/>
            <person name="Clum A."/>
            <person name="Dos Santos R.A."/>
            <person name="Damasio A.R."/>
            <person name="Diallinas G."/>
            <person name="Emri T."/>
            <person name="Fekete E."/>
            <person name="Flipphi M."/>
            <person name="Freyberg S."/>
            <person name="Gallo A."/>
            <person name="Gournas C."/>
            <person name="Habgood R."/>
            <person name="Hainaut M."/>
            <person name="Harispe M.L."/>
            <person name="Henrissat B."/>
            <person name="Hilden K.S."/>
            <person name="Hope R."/>
            <person name="Hossain A."/>
            <person name="Karabika E."/>
            <person name="Karaffa L."/>
            <person name="Karanyi Z."/>
            <person name="Krasevec N."/>
            <person name="Kuo A."/>
            <person name="Kusch H."/>
            <person name="LaButti K."/>
            <person name="Lagendijk E.L."/>
            <person name="Lapidus A."/>
            <person name="Levasseur A."/>
            <person name="Lindquist E."/>
            <person name="Lipzen A."/>
            <person name="Logrieco A.F."/>
            <person name="MacCabe A."/>
            <person name="Maekelae M.R."/>
            <person name="Malavazi I."/>
            <person name="Melin P."/>
            <person name="Meyer V."/>
            <person name="Mielnichuk N."/>
            <person name="Miskei M."/>
            <person name="Molnar A.P."/>
            <person name="Mule G."/>
            <person name="Ngan C.Y."/>
            <person name="Orejas M."/>
            <person name="Orosz E."/>
            <person name="Ouedraogo J.P."/>
            <person name="Overkamp K.M."/>
            <person name="Park H.-S."/>
            <person name="Perrone G."/>
            <person name="Piumi F."/>
            <person name="Punt P.J."/>
            <person name="Ram A.F."/>
            <person name="Ramon A."/>
            <person name="Rauscher S."/>
            <person name="Record E."/>
            <person name="Riano-Pachon D.M."/>
            <person name="Robert V."/>
            <person name="Roehrig J."/>
            <person name="Ruller R."/>
            <person name="Salamov A."/>
            <person name="Salih N.S."/>
            <person name="Samson R.A."/>
            <person name="Sandor E."/>
            <person name="Sanguinetti M."/>
            <person name="Schuetze T."/>
            <person name="Sepcic K."/>
            <person name="Shelest E."/>
            <person name="Sherlock G."/>
            <person name="Sophianopoulou V."/>
            <person name="Squina F.M."/>
            <person name="Sun H."/>
            <person name="Susca A."/>
            <person name="Todd R.B."/>
            <person name="Tsang A."/>
            <person name="Unkles S.E."/>
            <person name="van de Wiele N."/>
            <person name="van Rossen-Uffink D."/>
            <person name="Oliveira J.V."/>
            <person name="Vesth T.C."/>
            <person name="Visser J."/>
            <person name="Yu J.-H."/>
            <person name="Zhou M."/>
            <person name="Andersen M.R."/>
            <person name="Archer D.B."/>
            <person name="Baker S.E."/>
            <person name="Benoit I."/>
            <person name="Brakhage A.A."/>
            <person name="Braus G.H."/>
            <person name="Fischer R."/>
            <person name="Frisvad J.C."/>
            <person name="Goldman G.H."/>
            <person name="Houbraken J."/>
            <person name="Oakley B."/>
            <person name="Pocsi I."/>
            <person name="Scazzocchio C."/>
            <person name="Seiboth B."/>
            <person name="vanKuyk P.A."/>
            <person name="Wortman J."/>
            <person name="Dyer P.S."/>
            <person name="Grigoriev I.V."/>
        </authorList>
    </citation>
    <scope>NUCLEOTIDE SEQUENCE [LARGE SCALE GENOMIC DNA]</scope>
    <source>
        <strain evidence="3">ATCC 16872 / CBS 172.66 / WB 5094</strain>
    </source>
</reference>
<name>A0A1L9WKB0_ASPA1</name>
<dbReference type="RefSeq" id="XP_020052935.1">
    <property type="nucleotide sequence ID" value="XM_020202884.1"/>
</dbReference>
<dbReference type="OMA" id="SWKKGWW"/>
<dbReference type="GeneID" id="30976698"/>
<dbReference type="OrthoDB" id="409543at2759"/>
<accession>A0A1L9WKB0</accession>
<evidence type="ECO:0000313" key="2">
    <source>
        <dbReference type="EMBL" id="OJJ96595.1"/>
    </source>
</evidence>
<dbReference type="AlphaFoldDB" id="A0A1L9WKB0"/>
<dbReference type="Proteomes" id="UP000184546">
    <property type="component" value="Unassembled WGS sequence"/>
</dbReference>
<dbReference type="VEuPathDB" id="FungiDB:ASPACDRAFT_54468"/>
<evidence type="ECO:0000313" key="3">
    <source>
        <dbReference type="Proteomes" id="UP000184546"/>
    </source>
</evidence>
<dbReference type="InterPro" id="IPR029044">
    <property type="entry name" value="Nucleotide-diphossugar_trans"/>
</dbReference>
<dbReference type="InterPro" id="IPR007577">
    <property type="entry name" value="GlycoTrfase_DXD_sugar-bd_CS"/>
</dbReference>
<dbReference type="EMBL" id="KV878985">
    <property type="protein sequence ID" value="OJJ96595.1"/>
    <property type="molecule type" value="Genomic_DNA"/>
</dbReference>
<protein>
    <recommendedName>
        <fullName evidence="4">Glycosyltransferase family 32 protein</fullName>
    </recommendedName>
</protein>
<organism evidence="2 3">
    <name type="scientific">Aspergillus aculeatus (strain ATCC 16872 / CBS 172.66 / WB 5094)</name>
    <dbReference type="NCBI Taxonomy" id="690307"/>
    <lineage>
        <taxon>Eukaryota</taxon>
        <taxon>Fungi</taxon>
        <taxon>Dikarya</taxon>
        <taxon>Ascomycota</taxon>
        <taxon>Pezizomycotina</taxon>
        <taxon>Eurotiomycetes</taxon>
        <taxon>Eurotiomycetidae</taxon>
        <taxon>Eurotiales</taxon>
        <taxon>Aspergillaceae</taxon>
        <taxon>Aspergillus</taxon>
        <taxon>Aspergillus subgen. Circumdati</taxon>
    </lineage>
</organism>
<dbReference type="SUPFAM" id="SSF53448">
    <property type="entry name" value="Nucleotide-diphospho-sugar transferases"/>
    <property type="match status" value="1"/>
</dbReference>
<dbReference type="STRING" id="690307.A0A1L9WKB0"/>
<dbReference type="PANTHER" id="PTHR31834:SF9">
    <property type="entry name" value="INITIATION-SPECIFIC ALPHA-1,6-MANNOSYLTRANSFERASE"/>
    <property type="match status" value="1"/>
</dbReference>
<dbReference type="Gene3D" id="3.90.550.20">
    <property type="match status" value="1"/>
</dbReference>
<gene>
    <name evidence="2" type="ORF">ASPACDRAFT_54468</name>
</gene>
<dbReference type="PANTHER" id="PTHR31834">
    <property type="entry name" value="INITIATION-SPECIFIC ALPHA-1,6-MANNOSYLTRANSFERASE"/>
    <property type="match status" value="1"/>
</dbReference>
<dbReference type="GO" id="GO:0000136">
    <property type="term" value="C:mannan polymerase complex"/>
    <property type="evidence" value="ECO:0007669"/>
    <property type="project" value="TreeGrafter"/>
</dbReference>
<comment type="similarity">
    <text evidence="1">Belongs to the glycosyltransferase 32 family.</text>
</comment>
<evidence type="ECO:0000256" key="1">
    <source>
        <dbReference type="ARBA" id="ARBA00009003"/>
    </source>
</evidence>
<dbReference type="GO" id="GO:0000009">
    <property type="term" value="F:alpha-1,6-mannosyltransferase activity"/>
    <property type="evidence" value="ECO:0007669"/>
    <property type="project" value="InterPro"/>
</dbReference>
<proteinExistence type="inferred from homology"/>
<dbReference type="GO" id="GO:0006487">
    <property type="term" value="P:protein N-linked glycosylation"/>
    <property type="evidence" value="ECO:0007669"/>
    <property type="project" value="TreeGrafter"/>
</dbReference>
<dbReference type="Pfam" id="PF04488">
    <property type="entry name" value="Gly_transf_sug"/>
    <property type="match status" value="1"/>
</dbReference>
<evidence type="ECO:0008006" key="4">
    <source>
        <dbReference type="Google" id="ProtNLM"/>
    </source>
</evidence>